<dbReference type="AlphaFoldDB" id="A9UWK0"/>
<organism evidence="1 2">
    <name type="scientific">Monosiga brevicollis</name>
    <name type="common">Choanoflagellate</name>
    <dbReference type="NCBI Taxonomy" id="81824"/>
    <lineage>
        <taxon>Eukaryota</taxon>
        <taxon>Choanoflagellata</taxon>
        <taxon>Craspedida</taxon>
        <taxon>Salpingoecidae</taxon>
        <taxon>Monosiga</taxon>
    </lineage>
</organism>
<proteinExistence type="predicted"/>
<dbReference type="GO" id="GO:0004519">
    <property type="term" value="F:endonuclease activity"/>
    <property type="evidence" value="ECO:0007669"/>
    <property type="project" value="InterPro"/>
</dbReference>
<dbReference type="PANTHER" id="PTHR23244:SF496">
    <property type="entry name" value="KELCH MOTIF FAMILY PROTEIN"/>
    <property type="match status" value="1"/>
</dbReference>
<dbReference type="InterPro" id="IPR015915">
    <property type="entry name" value="Kelch-typ_b-propeller"/>
</dbReference>
<accession>A9UWK0</accession>
<dbReference type="Proteomes" id="UP000001357">
    <property type="component" value="Unassembled WGS sequence"/>
</dbReference>
<dbReference type="PROSITE" id="PS00726">
    <property type="entry name" value="AP_NUCLEASE_F1_1"/>
    <property type="match status" value="1"/>
</dbReference>
<name>A9UWK0_MONBE</name>
<dbReference type="InParanoid" id="A9UWK0"/>
<sequence length="1203" mass="134175">MPQTLFRVLRPKEWQEADKRGYLCAADPLEGPLENDTIQDHVLNGSTHVLSFTADLNVALAFGGCLSDIAVVQEAGLPSDRVCRLDKGYFQDQHLSNKQAIQRSRRSDEVLVSCEIPFKKVELLRTNCTNCESVFVPQFVDKDRADFPSEDSLMAALNDRTSLGAERVSTANKRFFKLIVNGTTWLARTPRPNVDLEKQVLFGEELVQQSYHEFACFGAYRMLCSEHAPRCVLYRLSFEWEPVNGLPAPSAPVSWSLLLMENLEFQPDPSPSERLRSAALALLPVDVLLGNWYCAGDADTFDRLASEHEAVYGWRPSSGHWVRLAVDRALDGTLAEDLAKDGKHNRPLKENPLLLLKSLKNEHAWLYASVTGFDSFMQMYGGPDTKHTLMDEIGQFVNSVLPEDTGCIVEALKMRNSELVMRLPFQKLRRSAPVACDGHAVVYVALPKHKYLYLLGGNSKKGALRSVYRAELSSDGVSDWKPMRGMPVKGRYSFTATHWNDFIVVFGGFGGSSCPVSFNDLLFYNIHDDKWISQRPANREKWPDPRCRHTATLHKGCLYVIGGCAKSSLHDVWRAELDGQGPKVRWTKQGSLLKAVHRHWVLVQGDALLVVGGFHQPLSRIQRVPLGQDPTVTMHITNHVNLGETGRASLVGFAAVMDEADRRLIVFGGDVPRSKGKHGARQHVTRTFGSRCQALRRHSHIIQLQLCESQHNAASNGDELVWSEWKPHADLDQSSRLPPLTGWTATLVGHTVYLIGGRRDDSNPFSDSIYAINLRLEHSQLLKQIEIIGRELEGTIPQYPQNLRDEAISAAKRALPSLQVTTSNTCRSDLRVMTLNVHEFFDPSRSRLLNHEVNKCVSLFAPDVICLQEVKHPLPAGREPLRPSSSSDHTALDALAAQVGDTFPFFKAYPNATIGNAILARHASEQTEVFHDNTGCQNTVLRVVKGFESCDLAVVSTHLTSQTDCDRLQLVESLRKCLRGYFKRPLTADCHELQLTCLPHILCVSFNASPERTSEAPSPSDRLDIPSHIVYEYLTQTKGYVDLNTESLQSTSQHSKAYILCSRALWCRVKSHHLHAQATGSDHLALLAHLTLAPRNNIVGLCGPVNVLEKILASDRAAKVQKVLYKAQNDFLKACEAMARDGVEMVVLYGEHVGHVAPALDRLFVLQDGDPTDEFRYMANSELCGSAAEAAERLADYFCLFNL</sequence>
<dbReference type="PANTHER" id="PTHR23244">
    <property type="entry name" value="KELCH REPEAT DOMAIN"/>
    <property type="match status" value="1"/>
</dbReference>
<dbReference type="GO" id="GO:0003677">
    <property type="term" value="F:DNA binding"/>
    <property type="evidence" value="ECO:0007669"/>
    <property type="project" value="InterPro"/>
</dbReference>
<dbReference type="EMBL" id="CH991548">
    <property type="protein sequence ID" value="EDQ90226.1"/>
    <property type="molecule type" value="Genomic_DNA"/>
</dbReference>
<dbReference type="SUPFAM" id="SSF56219">
    <property type="entry name" value="DNase I-like"/>
    <property type="match status" value="1"/>
</dbReference>
<dbReference type="KEGG" id="mbr:MONBRDRAFT_24487"/>
<keyword evidence="2" id="KW-1185">Reference proteome</keyword>
<evidence type="ECO:0008006" key="3">
    <source>
        <dbReference type="Google" id="ProtNLM"/>
    </source>
</evidence>
<dbReference type="Gene3D" id="3.60.10.10">
    <property type="entry name" value="Endonuclease/exonuclease/phosphatase"/>
    <property type="match status" value="1"/>
</dbReference>
<dbReference type="STRING" id="81824.A9UWK0"/>
<dbReference type="Pfam" id="PF24681">
    <property type="entry name" value="Kelch_KLHDC2_KLHL20_DRC7"/>
    <property type="match status" value="1"/>
</dbReference>
<dbReference type="Gene3D" id="2.120.10.80">
    <property type="entry name" value="Kelch-type beta propeller"/>
    <property type="match status" value="1"/>
</dbReference>
<dbReference type="RefSeq" id="XP_001744993.1">
    <property type="nucleotide sequence ID" value="XM_001744941.1"/>
</dbReference>
<protein>
    <recommendedName>
        <fullName evidence="3">Endonuclease/exonuclease/phosphatase domain-containing protein</fullName>
    </recommendedName>
</protein>
<dbReference type="InterPro" id="IPR036691">
    <property type="entry name" value="Endo/exonu/phosph_ase_sf"/>
</dbReference>
<dbReference type="GeneID" id="5890263"/>
<dbReference type="InterPro" id="IPR020847">
    <property type="entry name" value="AP_endonuclease_F1_BS"/>
</dbReference>
<gene>
    <name evidence="1" type="ORF">MONBRDRAFT_24487</name>
</gene>
<dbReference type="GO" id="GO:0006281">
    <property type="term" value="P:DNA repair"/>
    <property type="evidence" value="ECO:0007669"/>
    <property type="project" value="InterPro"/>
</dbReference>
<reference evidence="1 2" key="1">
    <citation type="journal article" date="2008" name="Nature">
        <title>The genome of the choanoflagellate Monosiga brevicollis and the origin of metazoans.</title>
        <authorList>
            <consortium name="JGI Sequencing"/>
            <person name="King N."/>
            <person name="Westbrook M.J."/>
            <person name="Young S.L."/>
            <person name="Kuo A."/>
            <person name="Abedin M."/>
            <person name="Chapman J."/>
            <person name="Fairclough S."/>
            <person name="Hellsten U."/>
            <person name="Isogai Y."/>
            <person name="Letunic I."/>
            <person name="Marr M."/>
            <person name="Pincus D."/>
            <person name="Putnam N."/>
            <person name="Rokas A."/>
            <person name="Wright K.J."/>
            <person name="Zuzow R."/>
            <person name="Dirks W."/>
            <person name="Good M."/>
            <person name="Goodstein D."/>
            <person name="Lemons D."/>
            <person name="Li W."/>
            <person name="Lyons J.B."/>
            <person name="Morris A."/>
            <person name="Nichols S."/>
            <person name="Richter D.J."/>
            <person name="Salamov A."/>
            <person name="Bork P."/>
            <person name="Lim W.A."/>
            <person name="Manning G."/>
            <person name="Miller W.T."/>
            <person name="McGinnis W."/>
            <person name="Shapiro H."/>
            <person name="Tjian R."/>
            <person name="Grigoriev I.V."/>
            <person name="Rokhsar D."/>
        </authorList>
    </citation>
    <scope>NUCLEOTIDE SEQUENCE [LARGE SCALE GENOMIC DNA]</scope>
    <source>
        <strain evidence="2">MX1 / ATCC 50154</strain>
    </source>
</reference>
<evidence type="ECO:0000313" key="2">
    <source>
        <dbReference type="Proteomes" id="UP000001357"/>
    </source>
</evidence>
<evidence type="ECO:0000313" key="1">
    <source>
        <dbReference type="EMBL" id="EDQ90226.1"/>
    </source>
</evidence>
<dbReference type="SUPFAM" id="SSF117281">
    <property type="entry name" value="Kelch motif"/>
    <property type="match status" value="1"/>
</dbReference>